<dbReference type="EMBL" id="JANAVB010029815">
    <property type="protein sequence ID" value="KAJ6814427.1"/>
    <property type="molecule type" value="Genomic_DNA"/>
</dbReference>
<protein>
    <submittedName>
        <fullName evidence="1">Uncharacterized protein</fullName>
    </submittedName>
</protein>
<reference evidence="1" key="1">
    <citation type="journal article" date="2023" name="GigaByte">
        <title>Genome assembly of the bearded iris, Iris pallida Lam.</title>
        <authorList>
            <person name="Bruccoleri R.E."/>
            <person name="Oakeley E.J."/>
            <person name="Faust A.M.E."/>
            <person name="Altorfer M."/>
            <person name="Dessus-Babus S."/>
            <person name="Burckhardt D."/>
            <person name="Oertli M."/>
            <person name="Naumann U."/>
            <person name="Petersen F."/>
            <person name="Wong J."/>
        </authorList>
    </citation>
    <scope>NUCLEOTIDE SEQUENCE</scope>
    <source>
        <strain evidence="1">GSM-AAB239-AS_SAM_17_03QT</strain>
    </source>
</reference>
<dbReference type="Proteomes" id="UP001140949">
    <property type="component" value="Unassembled WGS sequence"/>
</dbReference>
<comment type="caution">
    <text evidence="1">The sequence shown here is derived from an EMBL/GenBank/DDBJ whole genome shotgun (WGS) entry which is preliminary data.</text>
</comment>
<dbReference type="AlphaFoldDB" id="A0AAX6FDA9"/>
<proteinExistence type="predicted"/>
<evidence type="ECO:0000313" key="1">
    <source>
        <dbReference type="EMBL" id="KAJ6814427.1"/>
    </source>
</evidence>
<organism evidence="1 2">
    <name type="scientific">Iris pallida</name>
    <name type="common">Sweet iris</name>
    <dbReference type="NCBI Taxonomy" id="29817"/>
    <lineage>
        <taxon>Eukaryota</taxon>
        <taxon>Viridiplantae</taxon>
        <taxon>Streptophyta</taxon>
        <taxon>Embryophyta</taxon>
        <taxon>Tracheophyta</taxon>
        <taxon>Spermatophyta</taxon>
        <taxon>Magnoliopsida</taxon>
        <taxon>Liliopsida</taxon>
        <taxon>Asparagales</taxon>
        <taxon>Iridaceae</taxon>
        <taxon>Iridoideae</taxon>
        <taxon>Irideae</taxon>
        <taxon>Iris</taxon>
    </lineage>
</organism>
<evidence type="ECO:0000313" key="2">
    <source>
        <dbReference type="Proteomes" id="UP001140949"/>
    </source>
</evidence>
<accession>A0AAX6FDA9</accession>
<reference evidence="1" key="2">
    <citation type="submission" date="2023-04" db="EMBL/GenBank/DDBJ databases">
        <authorList>
            <person name="Bruccoleri R.E."/>
            <person name="Oakeley E.J."/>
            <person name="Faust A.-M."/>
            <person name="Dessus-Babus S."/>
            <person name="Altorfer M."/>
            <person name="Burckhardt D."/>
            <person name="Oertli M."/>
            <person name="Naumann U."/>
            <person name="Petersen F."/>
            <person name="Wong J."/>
        </authorList>
    </citation>
    <scope>NUCLEOTIDE SEQUENCE</scope>
    <source>
        <strain evidence="1">GSM-AAB239-AS_SAM_17_03QT</strain>
        <tissue evidence="1">Leaf</tissue>
    </source>
</reference>
<keyword evidence="2" id="KW-1185">Reference proteome</keyword>
<gene>
    <name evidence="1" type="ORF">M6B38_140050</name>
</gene>
<sequence length="67" mass="7760">MIILDYYGLQFFILFMSTCSDRARRLQQTKTKDDEEPCTLYYGACLDDTYDLDPRKVLAAAEDVTHA</sequence>
<name>A0AAX6FDA9_IRIPA</name>